<reference evidence="2 3" key="1">
    <citation type="submission" date="2010-06" db="EMBL/GenBank/DDBJ databases">
        <title>Complete sequence of chromosome of Nitrosococcus watsoni C-113.</title>
        <authorList>
            <consortium name="US DOE Joint Genome Institute"/>
            <person name="Lucas S."/>
            <person name="Copeland A."/>
            <person name="Lapidus A."/>
            <person name="Cheng J.-F."/>
            <person name="Bruce D."/>
            <person name="Goodwin L."/>
            <person name="Pitluck S."/>
            <person name="Malfatti S.A."/>
            <person name="Chain P.S.G."/>
            <person name="Land M."/>
            <person name="Hauser L."/>
            <person name="Kyrpides N."/>
            <person name="Ivanova N."/>
            <person name="Cambell M.A."/>
            <person name="Heidelberg J.F."/>
            <person name="Klotz M.G."/>
            <person name="Woyke T."/>
        </authorList>
    </citation>
    <scope>NUCLEOTIDE SEQUENCE [LARGE SCALE GENOMIC DNA]</scope>
    <source>
        <strain evidence="2 3">C-113</strain>
    </source>
</reference>
<dbReference type="RefSeq" id="WP_013221670.1">
    <property type="nucleotide sequence ID" value="NC_014315.1"/>
</dbReference>
<dbReference type="OrthoDB" id="5430002at2"/>
<dbReference type="KEGG" id="nwa:Nwat_2854"/>
<keyword evidence="1" id="KW-0812">Transmembrane</keyword>
<feature type="transmembrane region" description="Helical" evidence="1">
    <location>
        <begin position="20"/>
        <end position="38"/>
    </location>
</feature>
<keyword evidence="1" id="KW-1133">Transmembrane helix</keyword>
<dbReference type="HOGENOM" id="CLU_1530960_0_0_6"/>
<keyword evidence="3" id="KW-1185">Reference proteome</keyword>
<dbReference type="EMBL" id="CP002086">
    <property type="protein sequence ID" value="ADJ29605.1"/>
    <property type="molecule type" value="Genomic_DNA"/>
</dbReference>
<name>D8KBF8_NITWC</name>
<dbReference type="STRING" id="105559.Nwat_2854"/>
<dbReference type="AlphaFoldDB" id="D8KBF8"/>
<gene>
    <name evidence="2" type="ordered locus">Nwat_2854</name>
</gene>
<evidence type="ECO:0000313" key="3">
    <source>
        <dbReference type="Proteomes" id="UP000000393"/>
    </source>
</evidence>
<evidence type="ECO:0000313" key="2">
    <source>
        <dbReference type="EMBL" id="ADJ29605.1"/>
    </source>
</evidence>
<dbReference type="eggNOG" id="COG3291">
    <property type="taxonomic scope" value="Bacteria"/>
</dbReference>
<organism evidence="2 3">
    <name type="scientific">Nitrosococcus watsoni (strain C-113)</name>
    <dbReference type="NCBI Taxonomy" id="105559"/>
    <lineage>
        <taxon>Bacteria</taxon>
        <taxon>Pseudomonadati</taxon>
        <taxon>Pseudomonadota</taxon>
        <taxon>Gammaproteobacteria</taxon>
        <taxon>Chromatiales</taxon>
        <taxon>Chromatiaceae</taxon>
        <taxon>Nitrosococcus</taxon>
    </lineage>
</organism>
<accession>D8KBF8</accession>
<dbReference type="Proteomes" id="UP000000393">
    <property type="component" value="Chromosome"/>
</dbReference>
<keyword evidence="1" id="KW-0472">Membrane</keyword>
<proteinExistence type="predicted"/>
<sequence length="175" mass="20073">MLQLHFSEWIPGRFLRPCAIIPVGVLLVIGCLFIGPLAKGEQLHFSEQGEPGRETAPGAKSLAEILQDNAQILAIEHSELMADETWTRIEFAQWMVDPIVVAKPLNEHVSDPFVIGIRNVDTSGFEVRVRHCHKTDRNQPEFFSYYVLERDQYWSADKTFTMDAKQRFLWGKCEI</sequence>
<protein>
    <submittedName>
        <fullName evidence="2">Uncharacterized protein</fullName>
    </submittedName>
</protein>
<evidence type="ECO:0000256" key="1">
    <source>
        <dbReference type="SAM" id="Phobius"/>
    </source>
</evidence>